<sequence>MPHLLARDGTRLAYRVVGQGLPVMCLPGGPMLDSAYLGDLGGLSGSVRLILVDPRGTGESQTPDDLSSCRCDKLVDDVEALREHLGLERMGLLAHSGGANLAASYTARHPERVGELLLVTPSTIAVGITATSDDRREIVRRRQDEPWYGQVATAFESIAAGNATEDDWDAIAPFTYGRWDAAAQAHYADMEQRRKPDVAAAFGAEGAFDPEATRAALATFRAPVLLLAGELDLAGPAQVLADYAELFPAATFITQSGAGHFPWLDDPARFTRTITSFLM</sequence>
<accession>A0A841C974</accession>
<dbReference type="InterPro" id="IPR000073">
    <property type="entry name" value="AB_hydrolase_1"/>
</dbReference>
<dbReference type="Pfam" id="PF00561">
    <property type="entry name" value="Abhydrolase_1"/>
    <property type="match status" value="1"/>
</dbReference>
<protein>
    <submittedName>
        <fullName evidence="2">Pimeloyl-ACP methyl ester carboxylesterase</fullName>
    </submittedName>
</protein>
<dbReference type="InterPro" id="IPR029058">
    <property type="entry name" value="AB_hydrolase_fold"/>
</dbReference>
<evidence type="ECO:0000259" key="1">
    <source>
        <dbReference type="Pfam" id="PF00561"/>
    </source>
</evidence>
<dbReference type="GO" id="GO:0016020">
    <property type="term" value="C:membrane"/>
    <property type="evidence" value="ECO:0007669"/>
    <property type="project" value="TreeGrafter"/>
</dbReference>
<evidence type="ECO:0000313" key="2">
    <source>
        <dbReference type="EMBL" id="MBB5953691.1"/>
    </source>
</evidence>
<gene>
    <name evidence="2" type="ORF">FHS29_000261</name>
</gene>
<dbReference type="EMBL" id="JACHJN010000001">
    <property type="protein sequence ID" value="MBB5953691.1"/>
    <property type="molecule type" value="Genomic_DNA"/>
</dbReference>
<proteinExistence type="predicted"/>
<dbReference type="PANTHER" id="PTHR43798:SF33">
    <property type="entry name" value="HYDROLASE, PUTATIVE (AFU_ORTHOLOGUE AFUA_2G14860)-RELATED"/>
    <property type="match status" value="1"/>
</dbReference>
<reference evidence="2 3" key="1">
    <citation type="submission" date="2020-08" db="EMBL/GenBank/DDBJ databases">
        <title>Genomic Encyclopedia of Type Strains, Phase III (KMG-III): the genomes of soil and plant-associated and newly described type strains.</title>
        <authorList>
            <person name="Whitman W."/>
        </authorList>
    </citation>
    <scope>NUCLEOTIDE SEQUENCE [LARGE SCALE GENOMIC DNA]</scope>
    <source>
        <strain evidence="2 3">CECT 8640</strain>
    </source>
</reference>
<dbReference type="GO" id="GO:0003824">
    <property type="term" value="F:catalytic activity"/>
    <property type="evidence" value="ECO:0007669"/>
    <property type="project" value="UniProtKB-ARBA"/>
</dbReference>
<dbReference type="PANTHER" id="PTHR43798">
    <property type="entry name" value="MONOACYLGLYCEROL LIPASE"/>
    <property type="match status" value="1"/>
</dbReference>
<feature type="domain" description="AB hydrolase-1" evidence="1">
    <location>
        <begin position="42"/>
        <end position="267"/>
    </location>
</feature>
<dbReference type="InterPro" id="IPR050266">
    <property type="entry name" value="AB_hydrolase_sf"/>
</dbReference>
<dbReference type="Proteomes" id="UP000547510">
    <property type="component" value="Unassembled WGS sequence"/>
</dbReference>
<dbReference type="RefSeq" id="WP_184687421.1">
    <property type="nucleotide sequence ID" value="NZ_JACHJN010000001.1"/>
</dbReference>
<keyword evidence="3" id="KW-1185">Reference proteome</keyword>
<name>A0A841C974_9PSEU</name>
<comment type="caution">
    <text evidence="2">The sequence shown here is derived from an EMBL/GenBank/DDBJ whole genome shotgun (WGS) entry which is preliminary data.</text>
</comment>
<dbReference type="Gene3D" id="3.40.50.1820">
    <property type="entry name" value="alpha/beta hydrolase"/>
    <property type="match status" value="1"/>
</dbReference>
<dbReference type="SUPFAM" id="SSF53474">
    <property type="entry name" value="alpha/beta-Hydrolases"/>
    <property type="match status" value="1"/>
</dbReference>
<organism evidence="2 3">
    <name type="scientific">Saccharothrix tamanrassetensis</name>
    <dbReference type="NCBI Taxonomy" id="1051531"/>
    <lineage>
        <taxon>Bacteria</taxon>
        <taxon>Bacillati</taxon>
        <taxon>Actinomycetota</taxon>
        <taxon>Actinomycetes</taxon>
        <taxon>Pseudonocardiales</taxon>
        <taxon>Pseudonocardiaceae</taxon>
        <taxon>Saccharothrix</taxon>
    </lineage>
</organism>
<evidence type="ECO:0000313" key="3">
    <source>
        <dbReference type="Proteomes" id="UP000547510"/>
    </source>
</evidence>
<dbReference type="AlphaFoldDB" id="A0A841C974"/>